<feature type="transmembrane region" description="Helical" evidence="1">
    <location>
        <begin position="60"/>
        <end position="81"/>
    </location>
</feature>
<dbReference type="EMBL" id="WQNF01000003">
    <property type="protein sequence ID" value="MVT64408.1"/>
    <property type="molecule type" value="Genomic_DNA"/>
</dbReference>
<dbReference type="AlphaFoldDB" id="A0A844SBG9"/>
<reference evidence="2 3" key="1">
    <citation type="submission" date="2019-12" db="EMBL/GenBank/DDBJ databases">
        <title>Draft genome sequences Bradyrhizobium cajani AMBPC1010, Bradyrhizobium pachyrhizi AMBPC1040 and Bradyrhizobium yuanmingense ALSPC3051, three plant growth promoting strains isolated from nodules of Cajanus cajan L. in Dominican Republic.</title>
        <authorList>
            <person name="Flores-Felix J.D."/>
            <person name="Araujo J."/>
            <person name="Diaz-Alcantara C."/>
            <person name="Gonzalez-Andres F."/>
            <person name="Velazquez E."/>
        </authorList>
    </citation>
    <scope>NUCLEOTIDE SEQUENCE [LARGE SCALE GENOMIC DNA]</scope>
    <source>
        <strain evidence="2 3">1040</strain>
    </source>
</reference>
<accession>A0A844SBG9</accession>
<dbReference type="RefSeq" id="WP_157341376.1">
    <property type="nucleotide sequence ID" value="NZ_WQNF01000003.1"/>
</dbReference>
<keyword evidence="1" id="KW-0472">Membrane</keyword>
<evidence type="ECO:0000256" key="1">
    <source>
        <dbReference type="SAM" id="Phobius"/>
    </source>
</evidence>
<name>A0A844SBG9_9BRAD</name>
<evidence type="ECO:0000313" key="2">
    <source>
        <dbReference type="EMBL" id="MVT64408.1"/>
    </source>
</evidence>
<keyword evidence="1" id="KW-1133">Transmembrane helix</keyword>
<dbReference type="Proteomes" id="UP000436468">
    <property type="component" value="Unassembled WGS sequence"/>
</dbReference>
<keyword evidence="3" id="KW-1185">Reference proteome</keyword>
<proteinExistence type="predicted"/>
<organism evidence="2 3">
    <name type="scientific">Bradyrhizobium pachyrhizi</name>
    <dbReference type="NCBI Taxonomy" id="280333"/>
    <lineage>
        <taxon>Bacteria</taxon>
        <taxon>Pseudomonadati</taxon>
        <taxon>Pseudomonadota</taxon>
        <taxon>Alphaproteobacteria</taxon>
        <taxon>Hyphomicrobiales</taxon>
        <taxon>Nitrobacteraceae</taxon>
        <taxon>Bradyrhizobium</taxon>
    </lineage>
</organism>
<sequence length="86" mass="9004">MPGQHSRANLLRLESGALCGIDWPILISVSVTPGPHRQSVPATGEGLKPEILSAVWVTELIMEACLALTAFGGSLLGTVLLSRAAR</sequence>
<comment type="caution">
    <text evidence="2">The sequence shown here is derived from an EMBL/GenBank/DDBJ whole genome shotgun (WGS) entry which is preliminary data.</text>
</comment>
<gene>
    <name evidence="2" type="ORF">GPL21_04680</name>
</gene>
<protein>
    <submittedName>
        <fullName evidence="2">Uncharacterized protein</fullName>
    </submittedName>
</protein>
<evidence type="ECO:0000313" key="3">
    <source>
        <dbReference type="Proteomes" id="UP000436468"/>
    </source>
</evidence>
<keyword evidence="1" id="KW-0812">Transmembrane</keyword>